<dbReference type="AlphaFoldDB" id="A0A443S3Q6"/>
<dbReference type="Gene3D" id="3.80.10.10">
    <property type="entry name" value="Ribonuclease Inhibitor"/>
    <property type="match status" value="1"/>
</dbReference>
<dbReference type="SUPFAM" id="SSF52047">
    <property type="entry name" value="RNI-like"/>
    <property type="match status" value="1"/>
</dbReference>
<keyword evidence="2" id="KW-1185">Reference proteome</keyword>
<comment type="caution">
    <text evidence="1">The sequence shown here is derived from an EMBL/GenBank/DDBJ whole genome shotgun (WGS) entry which is preliminary data.</text>
</comment>
<organism evidence="1 2">
    <name type="scientific">Leptotrombidium deliense</name>
    <dbReference type="NCBI Taxonomy" id="299467"/>
    <lineage>
        <taxon>Eukaryota</taxon>
        <taxon>Metazoa</taxon>
        <taxon>Ecdysozoa</taxon>
        <taxon>Arthropoda</taxon>
        <taxon>Chelicerata</taxon>
        <taxon>Arachnida</taxon>
        <taxon>Acari</taxon>
        <taxon>Acariformes</taxon>
        <taxon>Trombidiformes</taxon>
        <taxon>Prostigmata</taxon>
        <taxon>Anystina</taxon>
        <taxon>Parasitengona</taxon>
        <taxon>Trombiculoidea</taxon>
        <taxon>Trombiculidae</taxon>
        <taxon>Leptotrombidium</taxon>
    </lineage>
</organism>
<dbReference type="EMBL" id="NCKV01009577">
    <property type="protein sequence ID" value="RWS22178.1"/>
    <property type="molecule type" value="Genomic_DNA"/>
</dbReference>
<gene>
    <name evidence="1" type="ORF">B4U80_14060</name>
</gene>
<dbReference type="OrthoDB" id="10257471at2759"/>
<reference evidence="1 2" key="1">
    <citation type="journal article" date="2018" name="Gigascience">
        <title>Genomes of trombidid mites reveal novel predicted allergens and laterally-transferred genes associated with secondary metabolism.</title>
        <authorList>
            <person name="Dong X."/>
            <person name="Chaisiri K."/>
            <person name="Xia D."/>
            <person name="Armstrong S.D."/>
            <person name="Fang Y."/>
            <person name="Donnelly M.J."/>
            <person name="Kadowaki T."/>
            <person name="McGarry J.W."/>
            <person name="Darby A.C."/>
            <person name="Makepeace B.L."/>
        </authorList>
    </citation>
    <scope>NUCLEOTIDE SEQUENCE [LARGE SCALE GENOMIC DNA]</scope>
    <source>
        <strain evidence="1">UoL-UT</strain>
    </source>
</reference>
<dbReference type="VEuPathDB" id="VectorBase:LDEU009862"/>
<dbReference type="Proteomes" id="UP000288716">
    <property type="component" value="Unassembled WGS sequence"/>
</dbReference>
<protein>
    <recommendedName>
        <fullName evidence="3">DUF38 domain-containing protein</fullName>
    </recommendedName>
</protein>
<dbReference type="InterPro" id="IPR032675">
    <property type="entry name" value="LRR_dom_sf"/>
</dbReference>
<evidence type="ECO:0008006" key="3">
    <source>
        <dbReference type="Google" id="ProtNLM"/>
    </source>
</evidence>
<evidence type="ECO:0000313" key="2">
    <source>
        <dbReference type="Proteomes" id="UP000288716"/>
    </source>
</evidence>
<proteinExistence type="predicted"/>
<accession>A0A443S3Q6</accession>
<sequence>MLQISWHGNDDKQLIKLITSSKKLMVLDVLTYKQFSENDIEQITENCSNIQVLKINSQKSITEEWFRCLLNLPKLEMLSLPRARWKDIQLFCAFICEFIFRAPSLRVIQTFSHIDILEAMIAKAKKNESKTYFCNFRYKYTPDLYPNNFFTFLSNPSISAIRKDLTIFPCSDYFYWKRIPIRSEKMNNELFDVRLFFYSI</sequence>
<name>A0A443S3Q6_9ACAR</name>
<evidence type="ECO:0000313" key="1">
    <source>
        <dbReference type="EMBL" id="RWS22178.1"/>
    </source>
</evidence>